<protein>
    <submittedName>
        <fullName evidence="4">CerR family C-terminal domain-containing protein</fullName>
    </submittedName>
</protein>
<reference evidence="4 5" key="1">
    <citation type="submission" date="2020-06" db="EMBL/GenBank/DDBJ databases">
        <title>Sulfitobacter algicola sp. nov., isolated from green algae.</title>
        <authorList>
            <person name="Wang C."/>
        </authorList>
    </citation>
    <scope>NUCLEOTIDE SEQUENCE [LARGE SCALE GENOMIC DNA]</scope>
    <source>
        <strain evidence="4 5">1151</strain>
    </source>
</reference>
<dbReference type="InterPro" id="IPR015292">
    <property type="entry name" value="Tscrpt_reg_YbiH_C"/>
</dbReference>
<dbReference type="Gene3D" id="1.10.10.60">
    <property type="entry name" value="Homeodomain-like"/>
    <property type="match status" value="1"/>
</dbReference>
<sequence length="226" mass="25465">MAQQARKIDDPRTERTRNALLTSAIRLFGSKGFQNTTMRDLAQESGANIAAINYHFGSKDNLRVETARTFAAIMNTRGPGEKLKQLSPDQISRMSADTAKSTLRDIMIANIRHMTTDEQGSHIQRFFLREVFSDDFDISILFELAFSSHFQLMAQLVSRVTDLPADSDACKIKTLIMMGQSIFLCMAQPLIETAMNWSDYGEQQLALMLDAFWLDPTPKSQSVSEQ</sequence>
<accession>A0ABX2IX52</accession>
<dbReference type="Pfam" id="PF09209">
    <property type="entry name" value="CecR_C"/>
    <property type="match status" value="1"/>
</dbReference>
<dbReference type="InterPro" id="IPR001647">
    <property type="entry name" value="HTH_TetR"/>
</dbReference>
<name>A0ABX2IX52_9RHOB</name>
<dbReference type="Pfam" id="PF00440">
    <property type="entry name" value="TetR_N"/>
    <property type="match status" value="1"/>
</dbReference>
<evidence type="ECO:0000313" key="5">
    <source>
        <dbReference type="Proteomes" id="UP000777935"/>
    </source>
</evidence>
<dbReference type="PROSITE" id="PS01081">
    <property type="entry name" value="HTH_TETR_1"/>
    <property type="match status" value="1"/>
</dbReference>
<keyword evidence="5" id="KW-1185">Reference proteome</keyword>
<dbReference type="Gene3D" id="1.10.357.10">
    <property type="entry name" value="Tetracycline Repressor, domain 2"/>
    <property type="match status" value="1"/>
</dbReference>
<dbReference type="PROSITE" id="PS50977">
    <property type="entry name" value="HTH_TETR_2"/>
    <property type="match status" value="1"/>
</dbReference>
<dbReference type="InterPro" id="IPR023772">
    <property type="entry name" value="DNA-bd_HTH_TetR-type_CS"/>
</dbReference>
<evidence type="ECO:0000259" key="3">
    <source>
        <dbReference type="PROSITE" id="PS50977"/>
    </source>
</evidence>
<feature type="domain" description="HTH tetR-type" evidence="3">
    <location>
        <begin position="14"/>
        <end position="74"/>
    </location>
</feature>
<dbReference type="SUPFAM" id="SSF46689">
    <property type="entry name" value="Homeodomain-like"/>
    <property type="match status" value="1"/>
</dbReference>
<gene>
    <name evidence="4" type="ORF">HRQ87_18160</name>
</gene>
<dbReference type="PANTHER" id="PTHR30055:SF219">
    <property type="entry name" value="TRANSCRIPTIONAL REGULATORY PROTEIN"/>
    <property type="match status" value="1"/>
</dbReference>
<dbReference type="EMBL" id="JABUFE010000017">
    <property type="protein sequence ID" value="NSX56711.1"/>
    <property type="molecule type" value="Genomic_DNA"/>
</dbReference>
<feature type="DNA-binding region" description="H-T-H motif" evidence="2">
    <location>
        <begin position="37"/>
        <end position="56"/>
    </location>
</feature>
<dbReference type="InterPro" id="IPR009057">
    <property type="entry name" value="Homeodomain-like_sf"/>
</dbReference>
<dbReference type="InterPro" id="IPR036271">
    <property type="entry name" value="Tet_transcr_reg_TetR-rel_C_sf"/>
</dbReference>
<dbReference type="SUPFAM" id="SSF48498">
    <property type="entry name" value="Tetracyclin repressor-like, C-terminal domain"/>
    <property type="match status" value="1"/>
</dbReference>
<evidence type="ECO:0000313" key="4">
    <source>
        <dbReference type="EMBL" id="NSX56711.1"/>
    </source>
</evidence>
<evidence type="ECO:0000256" key="2">
    <source>
        <dbReference type="PROSITE-ProRule" id="PRU00335"/>
    </source>
</evidence>
<comment type="caution">
    <text evidence="4">The sequence shown here is derived from an EMBL/GenBank/DDBJ whole genome shotgun (WGS) entry which is preliminary data.</text>
</comment>
<organism evidence="4 5">
    <name type="scientific">Parasulfitobacter algicola</name>
    <dbReference type="NCBI Taxonomy" id="2614809"/>
    <lineage>
        <taxon>Bacteria</taxon>
        <taxon>Pseudomonadati</taxon>
        <taxon>Pseudomonadota</taxon>
        <taxon>Alphaproteobacteria</taxon>
        <taxon>Rhodobacterales</taxon>
        <taxon>Roseobacteraceae</taxon>
        <taxon>Parasulfitobacter</taxon>
    </lineage>
</organism>
<dbReference type="RefSeq" id="WP_174139864.1">
    <property type="nucleotide sequence ID" value="NZ_JABUFE010000017.1"/>
</dbReference>
<proteinExistence type="predicted"/>
<keyword evidence="1 2" id="KW-0238">DNA-binding</keyword>
<dbReference type="PRINTS" id="PR00455">
    <property type="entry name" value="HTHTETR"/>
</dbReference>
<dbReference type="InterPro" id="IPR050109">
    <property type="entry name" value="HTH-type_TetR-like_transc_reg"/>
</dbReference>
<dbReference type="Proteomes" id="UP000777935">
    <property type="component" value="Unassembled WGS sequence"/>
</dbReference>
<dbReference type="PANTHER" id="PTHR30055">
    <property type="entry name" value="HTH-TYPE TRANSCRIPTIONAL REGULATOR RUTR"/>
    <property type="match status" value="1"/>
</dbReference>
<evidence type="ECO:0000256" key="1">
    <source>
        <dbReference type="ARBA" id="ARBA00023125"/>
    </source>
</evidence>